<dbReference type="InterPro" id="IPR016181">
    <property type="entry name" value="Acyl_CoA_acyltransferase"/>
</dbReference>
<evidence type="ECO:0000313" key="2">
    <source>
        <dbReference type="EMBL" id="NEK24830.1"/>
    </source>
</evidence>
<feature type="domain" description="BioF2-like acetyltransferase" evidence="1">
    <location>
        <begin position="200"/>
        <end position="345"/>
    </location>
</feature>
<sequence length="417" mass="47250">MNDLSHEYENGFRIGQYRVDTVMHPTDLRALKPDWDALFDQDPDAGVFLSYDWLESGLLANPNRWRIFVVRDKTGVPVCIFPTKQRVHWSKTYSQFQTEIEAAGRLAWGEYTGFICRMDQEEGALKVLAQALEGYPWKSLSLRYEPTLRRSRIFAEAFGEAFSHQFRPYRINKGEIDNLVSLKVPIEAGFENVLASRVSSNTRQKIRRYRRKLLETGTYRITTASSETVERDIAGLLRNWVDQWSTQKGTDKALEIADRYGRALLTADSTDSLYLPALWQGDKMLGALGHVVDKKQGCVNFLVAGRNSKATDPAIGLLLHAHAIEWAADAGYRAYNFGHGDQSYKLSFGPEKTRSHYLNVRRAGDKSVLDIVSLRPALQRLANFAQEGKADRIKPSAEQLASLLDPQSLHQVPRIAN</sequence>
<keyword evidence="2" id="KW-0808">Transferase</keyword>
<gene>
    <name evidence="2" type="ORF">GV827_20885</name>
</gene>
<dbReference type="Proteomes" id="UP000468591">
    <property type="component" value="Unassembled WGS sequence"/>
</dbReference>
<dbReference type="AlphaFoldDB" id="A0A6P0CHH7"/>
<organism evidence="2 3">
    <name type="scientific">Sulfitobacter sediminilitoris</name>
    <dbReference type="NCBI Taxonomy" id="2698830"/>
    <lineage>
        <taxon>Bacteria</taxon>
        <taxon>Pseudomonadati</taxon>
        <taxon>Pseudomonadota</taxon>
        <taxon>Alphaproteobacteria</taxon>
        <taxon>Rhodobacterales</taxon>
        <taxon>Roseobacteraceae</taxon>
        <taxon>Sulfitobacter</taxon>
    </lineage>
</organism>
<dbReference type="InterPro" id="IPR038740">
    <property type="entry name" value="BioF2-like_GNAT_dom"/>
</dbReference>
<accession>A0A6P0CHH7</accession>
<comment type="caution">
    <text evidence="2">The sequence shown here is derived from an EMBL/GenBank/DDBJ whole genome shotgun (WGS) entry which is preliminary data.</text>
</comment>
<dbReference type="Pfam" id="PF13480">
    <property type="entry name" value="Acetyltransf_6"/>
    <property type="match status" value="1"/>
</dbReference>
<dbReference type="SUPFAM" id="SSF55729">
    <property type="entry name" value="Acyl-CoA N-acyltransferases (Nat)"/>
    <property type="match status" value="1"/>
</dbReference>
<proteinExistence type="predicted"/>
<keyword evidence="3" id="KW-1185">Reference proteome</keyword>
<evidence type="ECO:0000259" key="1">
    <source>
        <dbReference type="Pfam" id="PF13480"/>
    </source>
</evidence>
<dbReference type="RefSeq" id="WP_164355822.1">
    <property type="nucleotide sequence ID" value="NZ_JAABNT010000024.1"/>
</dbReference>
<dbReference type="EMBL" id="JAABNT010000024">
    <property type="protein sequence ID" value="NEK24830.1"/>
    <property type="molecule type" value="Genomic_DNA"/>
</dbReference>
<name>A0A6P0CHH7_9RHOB</name>
<protein>
    <submittedName>
        <fullName evidence="2">GNAT family N-acetyltransferase</fullName>
    </submittedName>
</protein>
<evidence type="ECO:0000313" key="3">
    <source>
        <dbReference type="Proteomes" id="UP000468591"/>
    </source>
</evidence>
<reference evidence="2 3" key="1">
    <citation type="submission" date="2020-01" db="EMBL/GenBank/DDBJ databases">
        <title>Sulfitobacter sediminilitoris sp. nov., isolated from a tidal flat.</title>
        <authorList>
            <person name="Park S."/>
            <person name="Yoon J.-H."/>
        </authorList>
    </citation>
    <scope>NUCLEOTIDE SEQUENCE [LARGE SCALE GENOMIC DNA]</scope>
    <source>
        <strain evidence="2 3">JBTF-M27</strain>
    </source>
</reference>
<dbReference type="GO" id="GO:0016740">
    <property type="term" value="F:transferase activity"/>
    <property type="evidence" value="ECO:0007669"/>
    <property type="project" value="UniProtKB-KW"/>
</dbReference>
<dbReference type="Gene3D" id="3.40.630.30">
    <property type="match status" value="1"/>
</dbReference>